<protein>
    <submittedName>
        <fullName evidence="1">Uncharacterized protein</fullName>
    </submittedName>
</protein>
<organism evidence="1 2">
    <name type="scientific">Culex pipiens pipiens</name>
    <name type="common">Northern house mosquito</name>
    <dbReference type="NCBI Taxonomy" id="38569"/>
    <lineage>
        <taxon>Eukaryota</taxon>
        <taxon>Metazoa</taxon>
        <taxon>Ecdysozoa</taxon>
        <taxon>Arthropoda</taxon>
        <taxon>Hexapoda</taxon>
        <taxon>Insecta</taxon>
        <taxon>Pterygota</taxon>
        <taxon>Neoptera</taxon>
        <taxon>Endopterygota</taxon>
        <taxon>Diptera</taxon>
        <taxon>Nematocera</taxon>
        <taxon>Culicoidea</taxon>
        <taxon>Culicidae</taxon>
        <taxon>Culicinae</taxon>
        <taxon>Culicini</taxon>
        <taxon>Culex</taxon>
        <taxon>Culex</taxon>
    </lineage>
</organism>
<dbReference type="EMBL" id="JBEHCU010008640">
    <property type="protein sequence ID" value="KAL1381415.1"/>
    <property type="molecule type" value="Genomic_DNA"/>
</dbReference>
<evidence type="ECO:0000313" key="2">
    <source>
        <dbReference type="Proteomes" id="UP001562425"/>
    </source>
</evidence>
<comment type="caution">
    <text evidence="1">The sequence shown here is derived from an EMBL/GenBank/DDBJ whole genome shotgun (WGS) entry which is preliminary data.</text>
</comment>
<sequence length="128" mass="14166">MHSSFLISNWPGQLGNRSEVPIFVGTSCHSGADLGINSMSTPLRCLNRFLSKKVTKRSLILLGKPGVHLADTLGLPFSSLLLQYMAALTNRQQPNLAISARYFSRSWSSLPNSDWVLTTRQRQQSTCS</sequence>
<accession>A0ABD1CY82</accession>
<evidence type="ECO:0000313" key="1">
    <source>
        <dbReference type="EMBL" id="KAL1381415.1"/>
    </source>
</evidence>
<keyword evidence="2" id="KW-1185">Reference proteome</keyword>
<proteinExistence type="predicted"/>
<gene>
    <name evidence="1" type="ORF">pipiens_003422</name>
</gene>
<dbReference type="Proteomes" id="UP001562425">
    <property type="component" value="Unassembled WGS sequence"/>
</dbReference>
<dbReference type="AlphaFoldDB" id="A0ABD1CY82"/>
<reference evidence="1 2" key="1">
    <citation type="submission" date="2024-05" db="EMBL/GenBank/DDBJ databases">
        <title>Culex pipiens pipiens assembly and annotation.</title>
        <authorList>
            <person name="Alout H."/>
            <person name="Durand T."/>
        </authorList>
    </citation>
    <scope>NUCLEOTIDE SEQUENCE [LARGE SCALE GENOMIC DNA]</scope>
    <source>
        <strain evidence="1">HA-2024</strain>
        <tissue evidence="1">Whole body</tissue>
    </source>
</reference>
<name>A0ABD1CY82_CULPP</name>